<gene>
    <name evidence="2" type="ORF">P73_4102</name>
</gene>
<dbReference type="PROSITE" id="PS00356">
    <property type="entry name" value="HTH_LACI_1"/>
    <property type="match status" value="1"/>
</dbReference>
<dbReference type="InterPro" id="IPR001347">
    <property type="entry name" value="SIS_dom"/>
</dbReference>
<dbReference type="GO" id="GO:0003677">
    <property type="term" value="F:DNA binding"/>
    <property type="evidence" value="ECO:0007669"/>
    <property type="project" value="InterPro"/>
</dbReference>
<dbReference type="GO" id="GO:1901135">
    <property type="term" value="P:carbohydrate derivative metabolic process"/>
    <property type="evidence" value="ECO:0007669"/>
    <property type="project" value="InterPro"/>
</dbReference>
<dbReference type="InterPro" id="IPR009057">
    <property type="entry name" value="Homeodomain-like_sf"/>
</dbReference>
<dbReference type="Pfam" id="PF01380">
    <property type="entry name" value="SIS"/>
    <property type="match status" value="1"/>
</dbReference>
<dbReference type="SUPFAM" id="SSF46689">
    <property type="entry name" value="Homeodomain-like"/>
    <property type="match status" value="1"/>
</dbReference>
<dbReference type="PROSITE" id="PS51071">
    <property type="entry name" value="HTH_RPIR"/>
    <property type="match status" value="1"/>
</dbReference>
<dbReference type="InterPro" id="IPR000281">
    <property type="entry name" value="HTH_RpiR"/>
</dbReference>
<dbReference type="Proteomes" id="UP000031521">
    <property type="component" value="Chromosome"/>
</dbReference>
<organism evidence="2 3">
    <name type="scientific">Celeribacter indicus</name>
    <dbReference type="NCBI Taxonomy" id="1208324"/>
    <lineage>
        <taxon>Bacteria</taxon>
        <taxon>Pseudomonadati</taxon>
        <taxon>Pseudomonadota</taxon>
        <taxon>Alphaproteobacteria</taxon>
        <taxon>Rhodobacterales</taxon>
        <taxon>Roseobacteraceae</taxon>
        <taxon>Celeribacter</taxon>
    </lineage>
</organism>
<reference evidence="2 3" key="1">
    <citation type="journal article" date="2014" name="Int. J. Syst. Evol. Microbiol.">
        <title>Celeribacter indicus sp. nov., a polycyclic aromatic hydrocarbon-degrading bacterium from deep-sea sediment and reclassification of Huaishuia halophila as Celeribacter halophilus comb. nov.</title>
        <authorList>
            <person name="Lai Q."/>
            <person name="Cao J."/>
            <person name="Yuan J."/>
            <person name="Li F."/>
            <person name="Shao Z."/>
        </authorList>
    </citation>
    <scope>NUCLEOTIDE SEQUENCE [LARGE SCALE GENOMIC DNA]</scope>
    <source>
        <strain evidence="2">P73</strain>
    </source>
</reference>
<dbReference type="SUPFAM" id="SSF53697">
    <property type="entry name" value="SIS domain"/>
    <property type="match status" value="1"/>
</dbReference>
<dbReference type="STRING" id="1208324.P73_4102"/>
<evidence type="ECO:0000313" key="3">
    <source>
        <dbReference type="Proteomes" id="UP000031521"/>
    </source>
</evidence>
<dbReference type="InterPro" id="IPR036388">
    <property type="entry name" value="WH-like_DNA-bd_sf"/>
</dbReference>
<dbReference type="EMBL" id="CP004393">
    <property type="protein sequence ID" value="AJE48817.1"/>
    <property type="molecule type" value="Genomic_DNA"/>
</dbReference>
<dbReference type="GO" id="GO:0003700">
    <property type="term" value="F:DNA-binding transcription factor activity"/>
    <property type="evidence" value="ECO:0007669"/>
    <property type="project" value="InterPro"/>
</dbReference>
<dbReference type="AlphaFoldDB" id="A0A0B5E920"/>
<dbReference type="OrthoDB" id="3237351at2"/>
<name>A0A0B5E920_9RHOB</name>
<proteinExistence type="predicted"/>
<keyword evidence="3" id="KW-1185">Reference proteome</keyword>
<dbReference type="Gene3D" id="3.40.50.10490">
    <property type="entry name" value="Glucose-6-phosphate isomerase like protein, domain 1"/>
    <property type="match status" value="1"/>
</dbReference>
<dbReference type="PANTHER" id="PTHR30514">
    <property type="entry name" value="GLUCOKINASE"/>
    <property type="match status" value="1"/>
</dbReference>
<protein>
    <recommendedName>
        <fullName evidence="1">HTH rpiR-type domain-containing protein</fullName>
    </recommendedName>
</protein>
<dbReference type="PANTHER" id="PTHR30514:SF18">
    <property type="entry name" value="RPIR-FAMILY TRANSCRIPTIONAL REGULATOR"/>
    <property type="match status" value="1"/>
</dbReference>
<dbReference type="RefSeq" id="WP_043871026.1">
    <property type="nucleotide sequence ID" value="NZ_CP004393.1"/>
</dbReference>
<dbReference type="InterPro" id="IPR047640">
    <property type="entry name" value="RpiR-like"/>
</dbReference>
<evidence type="ECO:0000259" key="1">
    <source>
        <dbReference type="PROSITE" id="PS51071"/>
    </source>
</evidence>
<dbReference type="KEGG" id="cid:P73_4102"/>
<dbReference type="Pfam" id="PF01418">
    <property type="entry name" value="HTH_6"/>
    <property type="match status" value="1"/>
</dbReference>
<sequence>MENSKPFTNRLNEKLETLHPAEKRLGLFLRDFPGELASYSVAELADLAEVSKATVSRFIRRLGYASYEEARHQVRAERETGSRFYLSSREQGEGPRSMSKHFNQGIRNLERTFAGLDEQTLTDMTAAFFGARKIWVLGFRASRPLAAYLTWQLLQVFENITDIPGQGETLGEHLISLDPGDLVVMFGLRRRVAIQEKITRAVAAKGATLLYITDEGAPDEPAARWQVRCHTATAGSLFNHVAVMAVCHLIADRLIEASGREGLSRLRGIESLNTSFAEL</sequence>
<accession>A0A0B5E920</accession>
<dbReference type="GO" id="GO:0097367">
    <property type="term" value="F:carbohydrate derivative binding"/>
    <property type="evidence" value="ECO:0007669"/>
    <property type="project" value="InterPro"/>
</dbReference>
<dbReference type="InterPro" id="IPR046348">
    <property type="entry name" value="SIS_dom_sf"/>
</dbReference>
<dbReference type="HOGENOM" id="CLU_055769_1_2_5"/>
<dbReference type="Gene3D" id="1.10.10.10">
    <property type="entry name" value="Winged helix-like DNA-binding domain superfamily/Winged helix DNA-binding domain"/>
    <property type="match status" value="1"/>
</dbReference>
<evidence type="ECO:0000313" key="2">
    <source>
        <dbReference type="EMBL" id="AJE48817.1"/>
    </source>
</evidence>
<feature type="domain" description="HTH rpiR-type" evidence="1">
    <location>
        <begin position="5"/>
        <end position="81"/>
    </location>
</feature>